<keyword evidence="4" id="KW-1185">Reference proteome</keyword>
<dbReference type="GO" id="GO:0016787">
    <property type="term" value="F:hydrolase activity"/>
    <property type="evidence" value="ECO:0007669"/>
    <property type="project" value="UniProtKB-KW"/>
</dbReference>
<dbReference type="Proteomes" id="UP000278143">
    <property type="component" value="Unassembled WGS sequence"/>
</dbReference>
<dbReference type="Pfam" id="PF03959">
    <property type="entry name" value="FSH1"/>
    <property type="match status" value="1"/>
</dbReference>
<reference evidence="4" key="1">
    <citation type="journal article" date="2018" name="Nat. Microbiol.">
        <title>Leveraging single-cell genomics to expand the fungal tree of life.</title>
        <authorList>
            <person name="Ahrendt S.R."/>
            <person name="Quandt C.A."/>
            <person name="Ciobanu D."/>
            <person name="Clum A."/>
            <person name="Salamov A."/>
            <person name="Andreopoulos B."/>
            <person name="Cheng J.F."/>
            <person name="Woyke T."/>
            <person name="Pelin A."/>
            <person name="Henrissat B."/>
            <person name="Reynolds N.K."/>
            <person name="Benny G.L."/>
            <person name="Smith M.E."/>
            <person name="James T.Y."/>
            <person name="Grigoriev I.V."/>
        </authorList>
    </citation>
    <scope>NUCLEOTIDE SEQUENCE [LARGE SCALE GENOMIC DNA]</scope>
    <source>
        <strain evidence="4">Benny S71-1</strain>
    </source>
</reference>
<dbReference type="InterPro" id="IPR005645">
    <property type="entry name" value="FSH-like_dom"/>
</dbReference>
<dbReference type="GO" id="GO:0005634">
    <property type="term" value="C:nucleus"/>
    <property type="evidence" value="ECO:0007669"/>
    <property type="project" value="TreeGrafter"/>
</dbReference>
<organism evidence="3 4">
    <name type="scientific">Syncephalis pseudoplumigaleata</name>
    <dbReference type="NCBI Taxonomy" id="1712513"/>
    <lineage>
        <taxon>Eukaryota</taxon>
        <taxon>Fungi</taxon>
        <taxon>Fungi incertae sedis</taxon>
        <taxon>Zoopagomycota</taxon>
        <taxon>Zoopagomycotina</taxon>
        <taxon>Zoopagomycetes</taxon>
        <taxon>Zoopagales</taxon>
        <taxon>Piptocephalidaceae</taxon>
        <taxon>Syncephalis</taxon>
    </lineage>
</organism>
<dbReference type="PANTHER" id="PTHR48070">
    <property type="entry name" value="ESTERASE OVCA2"/>
    <property type="match status" value="1"/>
</dbReference>
<evidence type="ECO:0000259" key="2">
    <source>
        <dbReference type="Pfam" id="PF03959"/>
    </source>
</evidence>
<evidence type="ECO:0000313" key="4">
    <source>
        <dbReference type="Proteomes" id="UP000278143"/>
    </source>
</evidence>
<dbReference type="PANTHER" id="PTHR48070:SF6">
    <property type="entry name" value="ESTERASE OVCA2"/>
    <property type="match status" value="1"/>
</dbReference>
<feature type="domain" description="Serine hydrolase" evidence="2">
    <location>
        <begin position="4"/>
        <end position="204"/>
    </location>
</feature>
<dbReference type="EMBL" id="KZ989157">
    <property type="protein sequence ID" value="RKP27755.1"/>
    <property type="molecule type" value="Genomic_DNA"/>
</dbReference>
<evidence type="ECO:0000313" key="3">
    <source>
        <dbReference type="EMBL" id="RKP27755.1"/>
    </source>
</evidence>
<dbReference type="SUPFAM" id="SSF53474">
    <property type="entry name" value="alpha/beta-Hydrolases"/>
    <property type="match status" value="1"/>
</dbReference>
<evidence type="ECO:0000256" key="1">
    <source>
        <dbReference type="ARBA" id="ARBA00022801"/>
    </source>
</evidence>
<dbReference type="InterPro" id="IPR050593">
    <property type="entry name" value="LovG"/>
</dbReference>
<accession>A0A4P9Z5G3</accession>
<keyword evidence="1 3" id="KW-0378">Hydrolase</keyword>
<protein>
    <submittedName>
        <fullName evidence="3">Serine hydrolase FSH</fullName>
    </submittedName>
</protein>
<dbReference type="InterPro" id="IPR029058">
    <property type="entry name" value="AB_hydrolase_fold"/>
</dbReference>
<name>A0A4P9Z5G3_9FUNG</name>
<dbReference type="Gene3D" id="3.40.50.1820">
    <property type="entry name" value="alpha/beta hydrolase"/>
    <property type="match status" value="1"/>
</dbReference>
<dbReference type="OrthoDB" id="414698at2759"/>
<proteinExistence type="predicted"/>
<dbReference type="AlphaFoldDB" id="A0A4P9Z5G3"/>
<dbReference type="GO" id="GO:0005737">
    <property type="term" value="C:cytoplasm"/>
    <property type="evidence" value="ECO:0007669"/>
    <property type="project" value="TreeGrafter"/>
</dbReference>
<gene>
    <name evidence="3" type="ORF">SYNPS1DRAFT_20808</name>
</gene>
<sequence length="204" mass="22659">MSVSTPLRILCLHGYMQNGQVLRRKMGVLRKKLKTTAELVFVTAPHPVPMPANITDEERARLQKLYDSDELHPYAWWTASDDGTKYRGADEAFDKIKTTLAQEGPFDGIFGFSQGAVFASMLASVYGVPDHPLRCGSRHPAFRFAIMVSGFKARSPDYHALYAPAIQCPSFHVIGKEDTVVPATASETLAELFERPTIYRHDGG</sequence>